<feature type="domain" description="Reverse transcriptase Ty1/copia-type" evidence="2">
    <location>
        <begin position="294"/>
        <end position="415"/>
    </location>
</feature>
<dbReference type="CDD" id="cd09272">
    <property type="entry name" value="RNase_HI_RT_Ty1"/>
    <property type="match status" value="1"/>
</dbReference>
<dbReference type="PANTHER" id="PTHR11439:SF467">
    <property type="entry name" value="INTEGRASE CATALYTIC DOMAIN-CONTAINING PROTEIN"/>
    <property type="match status" value="1"/>
</dbReference>
<proteinExistence type="predicted"/>
<reference evidence="3 4" key="1">
    <citation type="journal article" date="2018" name="PLoS Genet.">
        <title>Population sequencing reveals clonal diversity and ancestral inbreeding in the grapevine cultivar Chardonnay.</title>
        <authorList>
            <person name="Roach M.J."/>
            <person name="Johnson D.L."/>
            <person name="Bohlmann J."/>
            <person name="van Vuuren H.J."/>
            <person name="Jones S.J."/>
            <person name="Pretorius I.S."/>
            <person name="Schmidt S.A."/>
            <person name="Borneman A.R."/>
        </authorList>
    </citation>
    <scope>NUCLEOTIDE SEQUENCE [LARGE SCALE GENOMIC DNA]</scope>
    <source>
        <strain evidence="4">cv. Chardonnay</strain>
        <tissue evidence="3">Leaf</tissue>
    </source>
</reference>
<dbReference type="Pfam" id="PF07727">
    <property type="entry name" value="RVT_2"/>
    <property type="match status" value="1"/>
</dbReference>
<evidence type="ECO:0000259" key="2">
    <source>
        <dbReference type="Pfam" id="PF07727"/>
    </source>
</evidence>
<dbReference type="PANTHER" id="PTHR11439">
    <property type="entry name" value="GAG-POL-RELATED RETROTRANSPOSON"/>
    <property type="match status" value="1"/>
</dbReference>
<comment type="caution">
    <text evidence="3">The sequence shown here is derived from an EMBL/GenBank/DDBJ whole genome shotgun (WGS) entry which is preliminary data.</text>
</comment>
<feature type="region of interest" description="Disordered" evidence="1">
    <location>
        <begin position="91"/>
        <end position="130"/>
    </location>
</feature>
<dbReference type="Proteomes" id="UP000288805">
    <property type="component" value="Unassembled WGS sequence"/>
</dbReference>
<evidence type="ECO:0000313" key="4">
    <source>
        <dbReference type="Proteomes" id="UP000288805"/>
    </source>
</evidence>
<evidence type="ECO:0000313" key="3">
    <source>
        <dbReference type="EMBL" id="RVW88344.1"/>
    </source>
</evidence>
<accession>A0A438HV53</accession>
<sequence>MVRLNRLSLISIKRSIVEHLLGGIPKSNNAKEFLVVVANRYQTFDNVEAGHFMDELMNLRYDDMKGCVAEEEKSKREKNEYAHLVALGKLNNQKRVENTRKPNFHNHKKSKNFKKSGSEKQKNGNGNAKNIDLKCYHYNKKGHKRADCFKFKNWLEKKKNGATVHVATSLQGIRNLRKPKKADALEMFKVFRSEVEKQLGKVIKIVRSDRGGEYYGKHGDAGQQNGPFARYLQDNGIATVNFPTVEINPIVDEIPLLEMRRSQRTRRPALSNDYYVYLGKGDLCQTMMFGNLLIFPKDINPLDANGYTRLKKTTKENVERYKAQLVLKGITQRDGIDFTKTFSLVSTKDSFRLIMALVAHFDLELHQMDVKTVFLNGDLSEKVYMSQPEGFKESGKENMVCRLKRSIYGLKQASRQCAIGSLMYAQVCTRPDIVFIVNVLGRYLLNPRHDHWVATKKVMRYLQKTKDFMLVYRRVDNLEVVGYSDSNFGGCSDNHKSTSGYIFMLASGAISWKSVKQSLMASSTMYVEFVACYGASSQDVWLRNPISELQVVDSIF</sequence>
<gene>
    <name evidence="3" type="primary">POLX_63</name>
    <name evidence="3" type="ORF">CK203_040972</name>
</gene>
<evidence type="ECO:0000256" key="1">
    <source>
        <dbReference type="SAM" id="MobiDB-lite"/>
    </source>
</evidence>
<feature type="compositionally biased region" description="Basic residues" evidence="1">
    <location>
        <begin position="102"/>
        <end position="114"/>
    </location>
</feature>
<dbReference type="AlphaFoldDB" id="A0A438HV53"/>
<dbReference type="EMBL" id="QGNW01000174">
    <property type="protein sequence ID" value="RVW88344.1"/>
    <property type="molecule type" value="Genomic_DNA"/>
</dbReference>
<organism evidence="3 4">
    <name type="scientific">Vitis vinifera</name>
    <name type="common">Grape</name>
    <dbReference type="NCBI Taxonomy" id="29760"/>
    <lineage>
        <taxon>Eukaryota</taxon>
        <taxon>Viridiplantae</taxon>
        <taxon>Streptophyta</taxon>
        <taxon>Embryophyta</taxon>
        <taxon>Tracheophyta</taxon>
        <taxon>Spermatophyta</taxon>
        <taxon>Magnoliopsida</taxon>
        <taxon>eudicotyledons</taxon>
        <taxon>Gunneridae</taxon>
        <taxon>Pentapetalae</taxon>
        <taxon>rosids</taxon>
        <taxon>Vitales</taxon>
        <taxon>Vitaceae</taxon>
        <taxon>Viteae</taxon>
        <taxon>Vitis</taxon>
    </lineage>
</organism>
<dbReference type="InterPro" id="IPR013103">
    <property type="entry name" value="RVT_2"/>
</dbReference>
<name>A0A438HV53_VITVI</name>
<protein>
    <submittedName>
        <fullName evidence="3">Retrovirus-related Pol polyprotein from transposon TNT 1-94</fullName>
    </submittedName>
</protein>